<comment type="similarity">
    <text evidence="2">Belongs to the AB hydrolase superfamily. Epoxide hydrolase family.</text>
</comment>
<dbReference type="KEGG" id="ccal:108624492"/>
<evidence type="ECO:0000256" key="1">
    <source>
        <dbReference type="ARBA" id="ARBA00022801"/>
    </source>
</evidence>
<name>A0AAJ7N609_9HYME</name>
<keyword evidence="4" id="KW-1185">Reference proteome</keyword>
<proteinExistence type="inferred from homology"/>
<dbReference type="Gene3D" id="3.40.50.1820">
    <property type="entry name" value="alpha/beta hydrolase"/>
    <property type="match status" value="1"/>
</dbReference>
<dbReference type="Proteomes" id="UP000694925">
    <property type="component" value="Unplaced"/>
</dbReference>
<dbReference type="InterPro" id="IPR000639">
    <property type="entry name" value="Epox_hydrolase-like"/>
</dbReference>
<gene>
    <name evidence="5" type="primary">LOC108624492</name>
</gene>
<dbReference type="PANTHER" id="PTHR43329">
    <property type="entry name" value="EPOXIDE HYDROLASE"/>
    <property type="match status" value="1"/>
</dbReference>
<dbReference type="AlphaFoldDB" id="A0AAJ7N609"/>
<dbReference type="InterPro" id="IPR000073">
    <property type="entry name" value="AB_hydrolase_1"/>
</dbReference>
<dbReference type="GeneID" id="108624492"/>
<accession>A0AAJ7N609</accession>
<dbReference type="InterPro" id="IPR029058">
    <property type="entry name" value="AB_hydrolase_fold"/>
</dbReference>
<feature type="domain" description="AB hydrolase-1" evidence="3">
    <location>
        <begin position="86"/>
        <end position="329"/>
    </location>
</feature>
<dbReference type="GO" id="GO:0004301">
    <property type="term" value="F:epoxide hydrolase activity"/>
    <property type="evidence" value="ECO:0007669"/>
    <property type="project" value="UniProtKB-ARBA"/>
</dbReference>
<dbReference type="Pfam" id="PF00561">
    <property type="entry name" value="Abhydrolase_1"/>
    <property type="match status" value="1"/>
</dbReference>
<protein>
    <submittedName>
        <fullName evidence="5">Epoxide hydrolase 4-like isoform X1</fullName>
    </submittedName>
</protein>
<evidence type="ECO:0000259" key="3">
    <source>
        <dbReference type="Pfam" id="PF00561"/>
    </source>
</evidence>
<organism evidence="4 5">
    <name type="scientific">Ceratina calcarata</name>
    <dbReference type="NCBI Taxonomy" id="156304"/>
    <lineage>
        <taxon>Eukaryota</taxon>
        <taxon>Metazoa</taxon>
        <taxon>Ecdysozoa</taxon>
        <taxon>Arthropoda</taxon>
        <taxon>Hexapoda</taxon>
        <taxon>Insecta</taxon>
        <taxon>Pterygota</taxon>
        <taxon>Neoptera</taxon>
        <taxon>Endopterygota</taxon>
        <taxon>Hymenoptera</taxon>
        <taxon>Apocrita</taxon>
        <taxon>Aculeata</taxon>
        <taxon>Apoidea</taxon>
        <taxon>Anthophila</taxon>
        <taxon>Apidae</taxon>
        <taxon>Ceratina</taxon>
        <taxon>Zadontomerus</taxon>
    </lineage>
</organism>
<sequence length="413" mass="47304">MIKSDKIVRVSISEIVKLHVLSFAYGFYLIVKRFSKWLWNPKKFFMMQQRDKPPPCLVDNNLGAHSYVKIKSVKFHYVEAGDKSKPLVLLLHGFPDCWLSWREQIPCLAEHYRVVAIDLKGFGDSDKPAAKSSYKIEVLIEELKQFVLTFGVKRFNVIGHDLGGLLGWYMVALYEDMIEKFVAISSPHPNFYWNGRSGDSVFDLKWVHFSRLPFLPEIDALKEDLSVINDAFQHLQLNGPTTKKTYVEAYKYAFSRKEDWTGAINYYRNLPFIRLNTETCDQISTRTLLVVGNMDPILTIENIVQSTEYVDKFHMKVISGAQHFPHQQKPDIVNEAILKFLMGATKLNAEKSPPKTIMSSLLGSLSNSGAKFRIYMLDAVHRRTSDVIGIIPNKVLYLGQTVSLNPTKIECKV</sequence>
<dbReference type="PRINTS" id="PR00111">
    <property type="entry name" value="ABHYDROLASE"/>
</dbReference>
<dbReference type="PRINTS" id="PR00412">
    <property type="entry name" value="EPOXHYDRLASE"/>
</dbReference>
<evidence type="ECO:0000256" key="2">
    <source>
        <dbReference type="ARBA" id="ARBA00038334"/>
    </source>
</evidence>
<dbReference type="RefSeq" id="XP_017879345.2">
    <property type="nucleotide sequence ID" value="XM_018023856.2"/>
</dbReference>
<dbReference type="SUPFAM" id="SSF53474">
    <property type="entry name" value="alpha/beta-Hydrolases"/>
    <property type="match status" value="1"/>
</dbReference>
<keyword evidence="1" id="KW-0378">Hydrolase</keyword>
<reference evidence="5" key="1">
    <citation type="submission" date="2025-08" db="UniProtKB">
        <authorList>
            <consortium name="RefSeq"/>
        </authorList>
    </citation>
    <scope>IDENTIFICATION</scope>
    <source>
        <tissue evidence="5">Whole body</tissue>
    </source>
</reference>
<evidence type="ECO:0000313" key="5">
    <source>
        <dbReference type="RefSeq" id="XP_017879345.2"/>
    </source>
</evidence>
<evidence type="ECO:0000313" key="4">
    <source>
        <dbReference type="Proteomes" id="UP000694925"/>
    </source>
</evidence>